<protein>
    <submittedName>
        <fullName evidence="2">Uncharacterized protein</fullName>
    </submittedName>
</protein>
<proteinExistence type="predicted"/>
<gene>
    <name evidence="2" type="ORF">SDC9_160064</name>
</gene>
<accession>A0A645FJZ1</accession>
<dbReference type="EMBL" id="VSSQ01059157">
    <property type="protein sequence ID" value="MPN12744.1"/>
    <property type="molecule type" value="Genomic_DNA"/>
</dbReference>
<comment type="caution">
    <text evidence="2">The sequence shown here is derived from an EMBL/GenBank/DDBJ whole genome shotgun (WGS) entry which is preliminary data.</text>
</comment>
<keyword evidence="1" id="KW-0472">Membrane</keyword>
<keyword evidence="1" id="KW-1133">Transmembrane helix</keyword>
<keyword evidence="1" id="KW-0812">Transmembrane</keyword>
<evidence type="ECO:0000256" key="1">
    <source>
        <dbReference type="SAM" id="Phobius"/>
    </source>
</evidence>
<evidence type="ECO:0000313" key="2">
    <source>
        <dbReference type="EMBL" id="MPN12744.1"/>
    </source>
</evidence>
<reference evidence="2" key="1">
    <citation type="submission" date="2019-08" db="EMBL/GenBank/DDBJ databases">
        <authorList>
            <person name="Kucharzyk K."/>
            <person name="Murdoch R.W."/>
            <person name="Higgins S."/>
            <person name="Loffler F."/>
        </authorList>
    </citation>
    <scope>NUCLEOTIDE SEQUENCE</scope>
</reference>
<feature type="transmembrane region" description="Helical" evidence="1">
    <location>
        <begin position="30"/>
        <end position="52"/>
    </location>
</feature>
<name>A0A645FJZ1_9ZZZZ</name>
<sequence length="128" mass="14762">MRFLFDLFSSIFCISLFIYGIANADSSFDIVLFSFCLSLITIGFLNSLFIRFKADEMITTKNGEIICYSFFRTFKVKNISNIVVKNKGTFSYFAIFENDKHVVSYSRFLIGKDLYGDLLDKVMLLSKV</sequence>
<feature type="transmembrane region" description="Helical" evidence="1">
    <location>
        <begin position="7"/>
        <end position="24"/>
    </location>
</feature>
<organism evidence="2">
    <name type="scientific">bioreactor metagenome</name>
    <dbReference type="NCBI Taxonomy" id="1076179"/>
    <lineage>
        <taxon>unclassified sequences</taxon>
        <taxon>metagenomes</taxon>
        <taxon>ecological metagenomes</taxon>
    </lineage>
</organism>
<dbReference type="AlphaFoldDB" id="A0A645FJZ1"/>